<keyword evidence="10 16" id="KW-0521">NADP</keyword>
<dbReference type="PANTHER" id="PTHR44758">
    <property type="entry name" value="NAD(P) TRANSHYDROGENASE SUBUNIT BETA"/>
    <property type="match status" value="1"/>
</dbReference>
<dbReference type="Gene3D" id="3.40.50.1220">
    <property type="entry name" value="TPP-binding domain"/>
    <property type="match status" value="1"/>
</dbReference>
<evidence type="ECO:0000256" key="10">
    <source>
        <dbReference type="ARBA" id="ARBA00022857"/>
    </source>
</evidence>
<dbReference type="GO" id="GO:0050661">
    <property type="term" value="F:NADP binding"/>
    <property type="evidence" value="ECO:0007669"/>
    <property type="project" value="InterPro"/>
</dbReference>
<feature type="transmembrane region" description="Helical" evidence="17">
    <location>
        <begin position="237"/>
        <end position="257"/>
    </location>
</feature>
<dbReference type="Pfam" id="PF02233">
    <property type="entry name" value="PNTB"/>
    <property type="match status" value="1"/>
</dbReference>
<dbReference type="RefSeq" id="WP_114694453.1">
    <property type="nucleotide sequence ID" value="NZ_QQOH01000001.1"/>
</dbReference>
<dbReference type="EMBL" id="QQOH01000001">
    <property type="protein sequence ID" value="RDE24862.1"/>
    <property type="molecule type" value="Genomic_DNA"/>
</dbReference>
<evidence type="ECO:0000256" key="4">
    <source>
        <dbReference type="ARBA" id="ARBA00011870"/>
    </source>
</evidence>
<comment type="caution">
    <text evidence="19">The sequence shown here is derived from an EMBL/GenBank/DDBJ whole genome shotgun (WGS) entry which is preliminary data.</text>
</comment>
<proteinExistence type="inferred from homology"/>
<protein>
    <recommendedName>
        <fullName evidence="6 16">NAD(P) transhydrogenase subunit beta</fullName>
        <ecNumber evidence="5 16">7.1.1.1</ecNumber>
    </recommendedName>
    <alternativeName>
        <fullName evidence="16">Nicotinamide nucleotide transhydrogenase subunit beta</fullName>
    </alternativeName>
</protein>
<evidence type="ECO:0000313" key="20">
    <source>
        <dbReference type="Proteomes" id="UP000253769"/>
    </source>
</evidence>
<keyword evidence="20" id="KW-1185">Reference proteome</keyword>
<organism evidence="19 20">
    <name type="scientific">Motiliproteus coralliicola</name>
    <dbReference type="NCBI Taxonomy" id="2283196"/>
    <lineage>
        <taxon>Bacteria</taxon>
        <taxon>Pseudomonadati</taxon>
        <taxon>Pseudomonadota</taxon>
        <taxon>Gammaproteobacteria</taxon>
        <taxon>Oceanospirillales</taxon>
        <taxon>Oceanospirillaceae</taxon>
        <taxon>Motiliproteus</taxon>
    </lineage>
</organism>
<name>A0A369WT50_9GAMM</name>
<evidence type="ECO:0000256" key="16">
    <source>
        <dbReference type="PIRNR" id="PIRNR000204"/>
    </source>
</evidence>
<comment type="function">
    <text evidence="1 16">The transhydrogenation between NADH and NADP is coupled to respiration and ATP hydrolysis and functions as a proton pump across the membrane.</text>
</comment>
<evidence type="ECO:0000256" key="15">
    <source>
        <dbReference type="ARBA" id="ARBA00048202"/>
    </source>
</evidence>
<sequence>MSGLVTSAYIGASILFILSLGGLSHQETARRGNVYGIAGMALAILATIGSDQVSGLGWIMIAMLIGGAIGIYFAVKVQMTEMPELVAMMHSFVGLAAVLVGYASYLDPSAHFEGAEKTIHEVEIYLGVLIGAATFSGSLIAFGKLRGLVQSKPLLLPGRHYLNLGALILSIILGMSFVGAENGAFWALFLMTLIALAFGVHMVMAIGGADMPVVVSMLNSYSGWAAAAAGFMLSNDLLIVVGALVGSSGAILSYIMCRAMNRKFVNVILGGFGTTTSSSSAEGEEQGEVTPTSADEVAEMLSNADSVVIVPGYGMAVAHAQHPVSEITQALRTKGVNVRFAIHPVAGRMPGHMNVLLAEAKVPYDLVLEMDEINDDLPDTDVVLVIGANDTVNPMAAEDPSSPIAGMPVIEVWKATTVVVFKRSMATGYSGVENPLFFKENTRMLFGDARESVDGIFKQL</sequence>
<dbReference type="NCBIfam" id="NF006974">
    <property type="entry name" value="PRK09444.1"/>
    <property type="match status" value="1"/>
</dbReference>
<keyword evidence="14 16" id="KW-0472">Membrane</keyword>
<reference evidence="19 20" key="1">
    <citation type="submission" date="2018-07" db="EMBL/GenBank/DDBJ databases">
        <title>Motiliproteus coralliicola sp. nov., a bacterium isolated from Coral.</title>
        <authorList>
            <person name="Wang G."/>
        </authorList>
    </citation>
    <scope>NUCLEOTIDE SEQUENCE [LARGE SCALE GENOMIC DNA]</scope>
    <source>
        <strain evidence="19 20">C34</strain>
    </source>
</reference>
<comment type="catalytic activity">
    <reaction evidence="15 16">
        <text>NAD(+) + NADPH + H(+)(in) = NADH + NADP(+) + H(+)(out)</text>
        <dbReference type="Rhea" id="RHEA:47992"/>
        <dbReference type="ChEBI" id="CHEBI:15378"/>
        <dbReference type="ChEBI" id="CHEBI:57540"/>
        <dbReference type="ChEBI" id="CHEBI:57783"/>
        <dbReference type="ChEBI" id="CHEBI:57945"/>
        <dbReference type="ChEBI" id="CHEBI:58349"/>
        <dbReference type="EC" id="7.1.1.1"/>
    </reaction>
</comment>
<keyword evidence="7 16" id="KW-1003">Cell membrane</keyword>
<evidence type="ECO:0000256" key="17">
    <source>
        <dbReference type="SAM" id="Phobius"/>
    </source>
</evidence>
<dbReference type="InterPro" id="IPR034300">
    <property type="entry name" value="PNTB-like"/>
</dbReference>
<evidence type="ECO:0000256" key="5">
    <source>
        <dbReference type="ARBA" id="ARBA00012943"/>
    </source>
</evidence>
<feature type="transmembrane region" description="Helical" evidence="17">
    <location>
        <begin position="125"/>
        <end position="149"/>
    </location>
</feature>
<keyword evidence="12 17" id="KW-1133">Transmembrane helix</keyword>
<evidence type="ECO:0000256" key="13">
    <source>
        <dbReference type="ARBA" id="ARBA00023027"/>
    </source>
</evidence>
<dbReference type="SUPFAM" id="SSF52467">
    <property type="entry name" value="DHS-like NAD/FAD-binding domain"/>
    <property type="match status" value="1"/>
</dbReference>
<evidence type="ECO:0000256" key="1">
    <source>
        <dbReference type="ARBA" id="ARBA00003943"/>
    </source>
</evidence>
<keyword evidence="9 17" id="KW-0812">Transmembrane</keyword>
<gene>
    <name evidence="19" type="ORF">DV711_04580</name>
</gene>
<evidence type="ECO:0000256" key="7">
    <source>
        <dbReference type="ARBA" id="ARBA00022475"/>
    </source>
</evidence>
<feature type="transmembrane region" description="Helical" evidence="17">
    <location>
        <begin position="32"/>
        <end position="50"/>
    </location>
</feature>
<dbReference type="PIRSF" id="PIRSF000204">
    <property type="entry name" value="PNTB"/>
    <property type="match status" value="1"/>
</dbReference>
<dbReference type="InterPro" id="IPR029035">
    <property type="entry name" value="DHS-like_NAD/FAD-binding_dom"/>
</dbReference>
<evidence type="ECO:0000256" key="3">
    <source>
        <dbReference type="ARBA" id="ARBA00007919"/>
    </source>
</evidence>
<evidence type="ECO:0000256" key="2">
    <source>
        <dbReference type="ARBA" id="ARBA00004429"/>
    </source>
</evidence>
<dbReference type="GO" id="GO:0005886">
    <property type="term" value="C:plasma membrane"/>
    <property type="evidence" value="ECO:0007669"/>
    <property type="project" value="UniProtKB-SubCell"/>
</dbReference>
<feature type="transmembrane region" description="Helical" evidence="17">
    <location>
        <begin position="213"/>
        <end position="231"/>
    </location>
</feature>
<dbReference type="InterPro" id="IPR012136">
    <property type="entry name" value="NADH_DH_b"/>
</dbReference>
<feature type="domain" description="NADP transhydrogenase beta-like" evidence="18">
    <location>
        <begin position="7"/>
        <end position="458"/>
    </location>
</feature>
<comment type="similarity">
    <text evidence="3 16">Belongs to the PNT beta subunit family.</text>
</comment>
<feature type="transmembrane region" description="Helical" evidence="17">
    <location>
        <begin position="184"/>
        <end position="206"/>
    </location>
</feature>
<feature type="transmembrane region" description="Helical" evidence="17">
    <location>
        <begin position="87"/>
        <end position="105"/>
    </location>
</feature>
<evidence type="ECO:0000256" key="14">
    <source>
        <dbReference type="ARBA" id="ARBA00023136"/>
    </source>
</evidence>
<accession>A0A369WT50</accession>
<evidence type="ECO:0000256" key="9">
    <source>
        <dbReference type="ARBA" id="ARBA00022692"/>
    </source>
</evidence>
<comment type="subunit">
    <text evidence="4">Heterodimer of an alpha and a beta chain.</text>
</comment>
<dbReference type="FunFam" id="3.40.50.1220:FF:000002">
    <property type="entry name" value="NAD(P) transhydrogenase subunit beta"/>
    <property type="match status" value="1"/>
</dbReference>
<evidence type="ECO:0000256" key="12">
    <source>
        <dbReference type="ARBA" id="ARBA00022989"/>
    </source>
</evidence>
<comment type="subcellular location">
    <subcellularLocation>
        <location evidence="2">Cell inner membrane</location>
        <topology evidence="2">Multi-pass membrane protein</topology>
    </subcellularLocation>
</comment>
<dbReference type="PANTHER" id="PTHR44758:SF1">
    <property type="entry name" value="NAD(P) TRANSHYDROGENASE SUBUNIT BETA"/>
    <property type="match status" value="1"/>
</dbReference>
<evidence type="ECO:0000256" key="8">
    <source>
        <dbReference type="ARBA" id="ARBA00022519"/>
    </source>
</evidence>
<dbReference type="AlphaFoldDB" id="A0A369WT50"/>
<dbReference type="GO" id="GO:0008750">
    <property type="term" value="F:proton-translocating NAD(P)+ transhydrogenase activity"/>
    <property type="evidence" value="ECO:0007669"/>
    <property type="project" value="UniProtKB-EC"/>
</dbReference>
<evidence type="ECO:0000256" key="11">
    <source>
        <dbReference type="ARBA" id="ARBA00022967"/>
    </source>
</evidence>
<evidence type="ECO:0000256" key="6">
    <source>
        <dbReference type="ARBA" id="ARBA00014581"/>
    </source>
</evidence>
<keyword evidence="8 16" id="KW-0997">Cell inner membrane</keyword>
<dbReference type="EC" id="7.1.1.1" evidence="5 16"/>
<keyword evidence="13 16" id="KW-0520">NAD</keyword>
<dbReference type="Proteomes" id="UP000253769">
    <property type="component" value="Unassembled WGS sequence"/>
</dbReference>
<feature type="transmembrane region" description="Helical" evidence="17">
    <location>
        <begin position="56"/>
        <end position="75"/>
    </location>
</feature>
<keyword evidence="11 16" id="KW-1278">Translocase</keyword>
<evidence type="ECO:0000313" key="19">
    <source>
        <dbReference type="EMBL" id="RDE24862.1"/>
    </source>
</evidence>
<dbReference type="OrthoDB" id="9763786at2"/>
<feature type="transmembrane region" description="Helical" evidence="17">
    <location>
        <begin position="161"/>
        <end position="178"/>
    </location>
</feature>
<evidence type="ECO:0000259" key="18">
    <source>
        <dbReference type="Pfam" id="PF02233"/>
    </source>
</evidence>
<feature type="transmembrane region" description="Helical" evidence="17">
    <location>
        <begin position="6"/>
        <end position="25"/>
    </location>
</feature>